<dbReference type="PATRIC" id="fig|1393736.3.peg.456"/>
<dbReference type="InterPro" id="IPR005829">
    <property type="entry name" value="Sugar_transporter_CS"/>
</dbReference>
<dbReference type="PANTHER" id="PTHR23504:SF15">
    <property type="entry name" value="MAJOR FACILITATOR SUPERFAMILY (MFS) PROFILE DOMAIN-CONTAINING PROTEIN"/>
    <property type="match status" value="1"/>
</dbReference>
<evidence type="ECO:0000256" key="7">
    <source>
        <dbReference type="ARBA" id="ARBA00023136"/>
    </source>
</evidence>
<evidence type="ECO:0000256" key="8">
    <source>
        <dbReference type="SAM" id="Phobius"/>
    </source>
</evidence>
<dbReference type="GO" id="GO:0005886">
    <property type="term" value="C:plasma membrane"/>
    <property type="evidence" value="ECO:0007669"/>
    <property type="project" value="UniProtKB-SubCell"/>
</dbReference>
<name>A0A022PQ17_9GAMM</name>
<dbReference type="SUPFAM" id="SSF103473">
    <property type="entry name" value="MFS general substrate transporter"/>
    <property type="match status" value="1"/>
</dbReference>
<feature type="transmembrane region" description="Helical" evidence="8">
    <location>
        <begin position="385"/>
        <end position="407"/>
    </location>
</feature>
<feature type="transmembrane region" description="Helical" evidence="8">
    <location>
        <begin position="295"/>
        <end position="312"/>
    </location>
</feature>
<feature type="transmembrane region" description="Helical" evidence="8">
    <location>
        <begin position="318"/>
        <end position="340"/>
    </location>
</feature>
<dbReference type="Gene3D" id="1.20.1250.20">
    <property type="entry name" value="MFS general substrate transporter like domains"/>
    <property type="match status" value="1"/>
</dbReference>
<dbReference type="InterPro" id="IPR001958">
    <property type="entry name" value="Tet-R_TetA/multi-R_MdtG-like"/>
</dbReference>
<reference evidence="10 11" key="1">
    <citation type="submission" date="2014-03" db="EMBL/GenBank/DDBJ databases">
        <title>Draft Genome of Photorhabdus luminescens BA1, an Egyptian Isolate.</title>
        <authorList>
            <person name="Ghazal S."/>
            <person name="Hurst S.G.IV."/>
            <person name="Morris K."/>
            <person name="Thomas K."/>
            <person name="Tisa L.S."/>
        </authorList>
    </citation>
    <scope>NUCLEOTIDE SEQUENCE [LARGE SCALE GENOMIC DNA]</scope>
    <source>
        <strain evidence="10 11">BA1</strain>
    </source>
</reference>
<keyword evidence="11" id="KW-1185">Reference proteome</keyword>
<dbReference type="InterPro" id="IPR020846">
    <property type="entry name" value="MFS_dom"/>
</dbReference>
<accession>A0A022PQ17</accession>
<protein>
    <submittedName>
        <fullName evidence="10">Arabinose efflux permease family protein</fullName>
    </submittedName>
</protein>
<feature type="transmembrane region" description="Helical" evidence="8">
    <location>
        <begin position="264"/>
        <end position="283"/>
    </location>
</feature>
<keyword evidence="5 8" id="KW-0812">Transmembrane</keyword>
<dbReference type="AlphaFoldDB" id="A0A022PQ17"/>
<dbReference type="PRINTS" id="PR01035">
    <property type="entry name" value="TCRTETA"/>
</dbReference>
<feature type="transmembrane region" description="Helical" evidence="8">
    <location>
        <begin position="114"/>
        <end position="136"/>
    </location>
</feature>
<dbReference type="PROSITE" id="PS50850">
    <property type="entry name" value="MFS"/>
    <property type="match status" value="1"/>
</dbReference>
<dbReference type="Pfam" id="PF07690">
    <property type="entry name" value="MFS_1"/>
    <property type="match status" value="1"/>
</dbReference>
<keyword evidence="7 8" id="KW-0472">Membrane</keyword>
<comment type="subcellular location">
    <subcellularLocation>
        <location evidence="2">Endomembrane system</location>
        <topology evidence="2">Multi-pass membrane protein</topology>
    </subcellularLocation>
</comment>
<comment type="caution">
    <text evidence="10">The sequence shown here is derived from an EMBL/GenBank/DDBJ whole genome shotgun (WGS) entry which is preliminary data.</text>
</comment>
<evidence type="ECO:0000313" key="10">
    <source>
        <dbReference type="EMBL" id="EYU16938.1"/>
    </source>
</evidence>
<feature type="transmembrane region" description="Helical" evidence="8">
    <location>
        <begin position="56"/>
        <end position="78"/>
    </location>
</feature>
<dbReference type="RefSeq" id="WP_036775768.1">
    <property type="nucleotide sequence ID" value="NZ_CAWLTM010000111.1"/>
</dbReference>
<organism evidence="10 11">
    <name type="scientific">Photorhabdus aegyptia</name>
    <dbReference type="NCBI Taxonomy" id="2805098"/>
    <lineage>
        <taxon>Bacteria</taxon>
        <taxon>Pseudomonadati</taxon>
        <taxon>Pseudomonadota</taxon>
        <taxon>Gammaproteobacteria</taxon>
        <taxon>Enterobacterales</taxon>
        <taxon>Morganellaceae</taxon>
        <taxon>Photorhabdus</taxon>
    </lineage>
</organism>
<dbReference type="Proteomes" id="UP000023464">
    <property type="component" value="Unassembled WGS sequence"/>
</dbReference>
<feature type="transmembrane region" description="Helical" evidence="8">
    <location>
        <begin position="360"/>
        <end position="379"/>
    </location>
</feature>
<feature type="transmembrane region" description="Helical" evidence="8">
    <location>
        <begin position="20"/>
        <end position="41"/>
    </location>
</feature>
<evidence type="ECO:0000259" key="9">
    <source>
        <dbReference type="PROSITE" id="PS50850"/>
    </source>
</evidence>
<feature type="transmembrane region" description="Helical" evidence="8">
    <location>
        <begin position="148"/>
        <end position="172"/>
    </location>
</feature>
<comment type="function">
    <text evidence="1">Resistance to tetracycline by an active tetracycline efflux. This is an energy-dependent process that decreases the accumulation of the antibiotic in whole cells. This protein functions as a metal-tetracycline/H(+) antiporter.</text>
</comment>
<feature type="transmembrane region" description="Helical" evidence="8">
    <location>
        <begin position="178"/>
        <end position="196"/>
    </location>
</feature>
<feature type="transmembrane region" description="Helical" evidence="8">
    <location>
        <begin position="231"/>
        <end position="252"/>
    </location>
</feature>
<gene>
    <name evidence="10" type="ORF">BA1DRAFT_00452</name>
</gene>
<keyword evidence="4" id="KW-0813">Transport</keyword>
<dbReference type="InterPro" id="IPR036259">
    <property type="entry name" value="MFS_trans_sf"/>
</dbReference>
<dbReference type="InterPro" id="IPR011701">
    <property type="entry name" value="MFS"/>
</dbReference>
<evidence type="ECO:0000256" key="4">
    <source>
        <dbReference type="ARBA" id="ARBA00022448"/>
    </source>
</evidence>
<keyword evidence="6 8" id="KW-1133">Transmembrane helix</keyword>
<dbReference type="GO" id="GO:0022857">
    <property type="term" value="F:transmembrane transporter activity"/>
    <property type="evidence" value="ECO:0007669"/>
    <property type="project" value="InterPro"/>
</dbReference>
<dbReference type="PROSITE" id="PS00216">
    <property type="entry name" value="SUGAR_TRANSPORT_1"/>
    <property type="match status" value="1"/>
</dbReference>
<feature type="transmembrane region" description="Helical" evidence="8">
    <location>
        <begin position="90"/>
        <end position="108"/>
    </location>
</feature>
<evidence type="ECO:0000256" key="6">
    <source>
        <dbReference type="ARBA" id="ARBA00022989"/>
    </source>
</evidence>
<evidence type="ECO:0000256" key="2">
    <source>
        <dbReference type="ARBA" id="ARBA00004127"/>
    </source>
</evidence>
<dbReference type="EMBL" id="JFGV01000004">
    <property type="protein sequence ID" value="EYU16938.1"/>
    <property type="molecule type" value="Genomic_DNA"/>
</dbReference>
<evidence type="ECO:0000256" key="5">
    <source>
        <dbReference type="ARBA" id="ARBA00022692"/>
    </source>
</evidence>
<evidence type="ECO:0000256" key="1">
    <source>
        <dbReference type="ARBA" id="ARBA00003279"/>
    </source>
</evidence>
<sequence>MSDSSPTVHRPENRQHKRRLAVILMTLAVDALGIGIVLPVLPDLLREVAPQPPEAGVPLIGLFVSLYAFAQFLFAPLLGTLSDAWGRRPVLLATLFGTALSYTLVATAPSLGWLVAGIFLSGATAASTSAASAYVADVTPEAQRAARFGLVSGVLGFGMVAGPAFGGLLGMITPRLPFVIAGSLAAVNAIAAMFVLNESLTKENRRSFDWRRANPVGSLKLLATDGVLRRLVYASALGMVVYGIFLACFVLLNEIRLGWGPRENGLALTGLGIGIIITQTWLLKMFVARCNEYRTAIIGYGLYMLAFIAYSLAVSPLIVAGAIALHALALISDSTLRALISLRAGNERQGEYLGAQNCMLGLAITVSPLLGALLLHFSARQGQPLYFQGLPFVIAAIVCFCAILILLRGSQADIKLRDLYK</sequence>
<evidence type="ECO:0000256" key="3">
    <source>
        <dbReference type="ARBA" id="ARBA00007520"/>
    </source>
</evidence>
<dbReference type="PANTHER" id="PTHR23504">
    <property type="entry name" value="MAJOR FACILITATOR SUPERFAMILY DOMAIN-CONTAINING PROTEIN 10"/>
    <property type="match status" value="1"/>
</dbReference>
<comment type="similarity">
    <text evidence="3">Belongs to the major facilitator superfamily. TCR/Tet family.</text>
</comment>
<evidence type="ECO:0000313" key="11">
    <source>
        <dbReference type="Proteomes" id="UP000023464"/>
    </source>
</evidence>
<feature type="domain" description="Major facilitator superfamily (MFS) profile" evidence="9">
    <location>
        <begin position="19"/>
        <end position="413"/>
    </location>
</feature>
<proteinExistence type="inferred from homology"/>